<dbReference type="InterPro" id="IPR006379">
    <property type="entry name" value="HAD-SF_hydro_IIB"/>
</dbReference>
<dbReference type="GO" id="GO:0016791">
    <property type="term" value="F:phosphatase activity"/>
    <property type="evidence" value="ECO:0007669"/>
    <property type="project" value="TreeGrafter"/>
</dbReference>
<name>A0A367CGE6_9ENTE</name>
<reference evidence="1 2" key="1">
    <citation type="submission" date="2015-06" db="EMBL/GenBank/DDBJ databases">
        <title>The Genome Sequence of Enterococcus durans 4EA1.</title>
        <authorList>
            <consortium name="The Broad Institute Genomics Platform"/>
            <consortium name="The Broad Institute Genome Sequencing Center for Infectious Disease"/>
            <person name="Earl A.M."/>
            <person name="Van Tyne D."/>
            <person name="Lebreton F."/>
            <person name="Saavedra J.T."/>
            <person name="Gilmore M.S."/>
            <person name="Manson Mcguire A."/>
            <person name="Clock S."/>
            <person name="Crupain M."/>
            <person name="Rangan U."/>
            <person name="Young S."/>
            <person name="Abouelleil A."/>
            <person name="Cao P."/>
            <person name="Chapman S.B."/>
            <person name="Griggs A."/>
            <person name="Priest M."/>
            <person name="Shea T."/>
            <person name="Wortman J."/>
            <person name="Nusbaum C."/>
            <person name="Birren B."/>
        </authorList>
    </citation>
    <scope>NUCLEOTIDE SEQUENCE [LARGE SCALE GENOMIC DNA]</scope>
    <source>
        <strain evidence="1 2">4EA1</strain>
    </source>
</reference>
<dbReference type="Pfam" id="PF08282">
    <property type="entry name" value="Hydrolase_3"/>
    <property type="match status" value="1"/>
</dbReference>
<dbReference type="PANTHER" id="PTHR10000:SF53">
    <property type="entry name" value="5-AMINO-6-(5-PHOSPHO-D-RIBITYLAMINO)URACIL PHOSPHATASE YBJI-RELATED"/>
    <property type="match status" value="1"/>
</dbReference>
<evidence type="ECO:0008006" key="3">
    <source>
        <dbReference type="Google" id="ProtNLM"/>
    </source>
</evidence>
<dbReference type="STRING" id="53345.LIU_12675"/>
<dbReference type="Proteomes" id="UP000252797">
    <property type="component" value="Unassembled WGS sequence"/>
</dbReference>
<dbReference type="InterPro" id="IPR023214">
    <property type="entry name" value="HAD_sf"/>
</dbReference>
<dbReference type="NCBIfam" id="TIGR01484">
    <property type="entry name" value="HAD-SF-IIB"/>
    <property type="match status" value="1"/>
</dbReference>
<dbReference type="PROSITE" id="PS01229">
    <property type="entry name" value="COF_2"/>
    <property type="match status" value="1"/>
</dbReference>
<evidence type="ECO:0000313" key="1">
    <source>
        <dbReference type="EMBL" id="RCA11689.1"/>
    </source>
</evidence>
<dbReference type="Gene3D" id="3.30.1240.10">
    <property type="match status" value="1"/>
</dbReference>
<organism evidence="1 2">
    <name type="scientific">Enterococcus durans</name>
    <dbReference type="NCBI Taxonomy" id="53345"/>
    <lineage>
        <taxon>Bacteria</taxon>
        <taxon>Bacillati</taxon>
        <taxon>Bacillota</taxon>
        <taxon>Bacilli</taxon>
        <taxon>Lactobacillales</taxon>
        <taxon>Enterococcaceae</taxon>
        <taxon>Enterococcus</taxon>
    </lineage>
</organism>
<accession>A0A367CGE6</accession>
<evidence type="ECO:0000313" key="2">
    <source>
        <dbReference type="Proteomes" id="UP000252797"/>
    </source>
</evidence>
<dbReference type="PANTHER" id="PTHR10000">
    <property type="entry name" value="PHOSPHOSERINE PHOSPHATASE"/>
    <property type="match status" value="1"/>
</dbReference>
<dbReference type="SFLD" id="SFLDS00003">
    <property type="entry name" value="Haloacid_Dehalogenase"/>
    <property type="match status" value="1"/>
</dbReference>
<dbReference type="NCBIfam" id="TIGR00099">
    <property type="entry name" value="Cof-subfamily"/>
    <property type="match status" value="1"/>
</dbReference>
<dbReference type="InterPro" id="IPR036412">
    <property type="entry name" value="HAD-like_sf"/>
</dbReference>
<protein>
    <recommendedName>
        <fullName evidence="3">Hydrolase</fullName>
    </recommendedName>
</protein>
<comment type="caution">
    <text evidence="1">The sequence shown here is derived from an EMBL/GenBank/DDBJ whole genome shotgun (WGS) entry which is preliminary data.</text>
</comment>
<dbReference type="RefSeq" id="WP_113846237.1">
    <property type="nucleotide sequence ID" value="NZ_LEPB01000004.1"/>
</dbReference>
<sequence>MIKLILTDLDGTFLDSKGSFDKEFYQQVKGSMDDQAIYFAPCTGKQCERVEELFGPELSKDLWILDDSATRIKHNNEYVYESLLPNDLGIKLINKLEEIANDYTIIACTPTAAMIKETTSEEDKQMVRGSYREVQLVEELNKITEDFVKITVYDRKKRCFEYVKELMEFKEQAYIVASEAAWIDISNAGVHKGTTVKELQKLLGVTKEETMAFGDGLNDIELLNAATYSFAMENAFEETKAAANFITRSNDEQGVLQTIQKIIALQK</sequence>
<gene>
    <name evidence="1" type="ORF">EA71_02455</name>
</gene>
<dbReference type="EMBL" id="LEPB01000004">
    <property type="protein sequence ID" value="RCA11689.1"/>
    <property type="molecule type" value="Genomic_DNA"/>
</dbReference>
<dbReference type="SUPFAM" id="SSF56784">
    <property type="entry name" value="HAD-like"/>
    <property type="match status" value="1"/>
</dbReference>
<dbReference type="SFLD" id="SFLDG01140">
    <property type="entry name" value="C2.B:_Phosphomannomutase_and_P"/>
    <property type="match status" value="1"/>
</dbReference>
<proteinExistence type="predicted"/>
<dbReference type="GO" id="GO:0005829">
    <property type="term" value="C:cytosol"/>
    <property type="evidence" value="ECO:0007669"/>
    <property type="project" value="TreeGrafter"/>
</dbReference>
<dbReference type="GO" id="GO:0000287">
    <property type="term" value="F:magnesium ion binding"/>
    <property type="evidence" value="ECO:0007669"/>
    <property type="project" value="TreeGrafter"/>
</dbReference>
<dbReference type="Gene3D" id="3.40.50.1000">
    <property type="entry name" value="HAD superfamily/HAD-like"/>
    <property type="match status" value="1"/>
</dbReference>
<dbReference type="AlphaFoldDB" id="A0A367CGE6"/>
<dbReference type="InterPro" id="IPR000150">
    <property type="entry name" value="Cof"/>
</dbReference>